<name>A0ABU9LW96_9BACT</name>
<dbReference type="RefSeq" id="WP_342298516.1">
    <property type="nucleotide sequence ID" value="NZ_JBCEVZ010000027.1"/>
</dbReference>
<dbReference type="PANTHER" id="PTHR30290:SF9">
    <property type="entry name" value="OLIGOPEPTIDE-BINDING PROTEIN APPA"/>
    <property type="match status" value="1"/>
</dbReference>
<evidence type="ECO:0000256" key="2">
    <source>
        <dbReference type="ARBA" id="ARBA00022448"/>
    </source>
</evidence>
<dbReference type="EMBL" id="JBCEVZ010000027">
    <property type="protein sequence ID" value="MEL5995019.1"/>
    <property type="molecule type" value="Genomic_DNA"/>
</dbReference>
<accession>A0ABU9LW96</accession>
<dbReference type="InterPro" id="IPR000914">
    <property type="entry name" value="SBP_5_dom"/>
</dbReference>
<dbReference type="InterPro" id="IPR039424">
    <property type="entry name" value="SBP_5"/>
</dbReference>
<dbReference type="Gene3D" id="3.40.190.10">
    <property type="entry name" value="Periplasmic binding protein-like II"/>
    <property type="match status" value="1"/>
</dbReference>
<evidence type="ECO:0000313" key="7">
    <source>
        <dbReference type="Proteomes" id="UP001479606"/>
    </source>
</evidence>
<dbReference type="SUPFAM" id="SSF53850">
    <property type="entry name" value="Periplasmic binding protein-like II"/>
    <property type="match status" value="1"/>
</dbReference>
<reference evidence="6 7" key="1">
    <citation type="journal article" date="2018" name="Arch. Microbiol.">
        <title>Hymenobacter segetis sp. nov., isolated from soil.</title>
        <authorList>
            <person name="Ten L.N."/>
            <person name="Lim S.J."/>
            <person name="Kim B.O."/>
            <person name="Kang I.K."/>
            <person name="Jung H.Y."/>
        </authorList>
    </citation>
    <scope>NUCLEOTIDE SEQUENCE [LARGE SCALE GENOMIC DNA]</scope>
    <source>
        <strain evidence="6 7">S7-3-11</strain>
    </source>
</reference>
<dbReference type="Pfam" id="PF00496">
    <property type="entry name" value="SBP_bac_5"/>
    <property type="match status" value="1"/>
</dbReference>
<evidence type="ECO:0000259" key="5">
    <source>
        <dbReference type="Pfam" id="PF00496"/>
    </source>
</evidence>
<evidence type="ECO:0000313" key="6">
    <source>
        <dbReference type="EMBL" id="MEL5995019.1"/>
    </source>
</evidence>
<comment type="caution">
    <text evidence="6">The sequence shown here is derived from an EMBL/GenBank/DDBJ whole genome shotgun (WGS) entry which is preliminary data.</text>
</comment>
<feature type="chain" id="PRO_5045294559" evidence="4">
    <location>
        <begin position="18"/>
        <end position="586"/>
    </location>
</feature>
<sequence>MAHTPRLLLLASLAVPAGFMSSCSSPSKPQAVDAPVRIRWARDPESLDPFTQPNQNAVEAQGLLSGGLLAVNPETRKYEPFLAEALPQVSYSGDSLTLLSYRLKPVATWDSGQPITAADVAFTLKLIFCKGVPNEGFQLQDAFIREIKSDPRDARRFTLVCKGKAPDYVQASGDFPVVPEAALDPEGRLRKYSLAEIQGRASASRRAELAQVQQLIATRYTAASPAQHPQALGGCGPYALKEWSRDRQAIFTRKKNWWGDKAGNSVLFQAKASQLAYVIIPDESAAALALRSGQLDVFPNVPARVFERLKNSSTAQQQLAFYTSPTYEVMTAGFNTSRPALHDAATRQALSRLFDAEQLRQASQLGKGFRTVGLISPQEKGKYNDSLNLIPYSPSAAAELLTKAGWHRSPAGWSRQLGKSPAQQLSLQLRYRGSDTNYELVALQFASAAKALGIPVALAPTESGVLRGLLQSGDFDMYVQSIKGNPFLFNFLPILGTAGIGEGNLTRFASPAADQLMQQVAAAESSAERDVLLRRFQALMQQQLPLVPLYFVANRVIASKDVAGVNVMSLKPGYLASTIYHVVPAK</sequence>
<dbReference type="CDD" id="cd00995">
    <property type="entry name" value="PBP2_NikA_DppA_OppA_like"/>
    <property type="match status" value="1"/>
</dbReference>
<comment type="similarity">
    <text evidence="1">Belongs to the bacterial solute-binding protein 5 family.</text>
</comment>
<dbReference type="PIRSF" id="PIRSF002741">
    <property type="entry name" value="MppA"/>
    <property type="match status" value="1"/>
</dbReference>
<feature type="signal peptide" evidence="4">
    <location>
        <begin position="1"/>
        <end position="17"/>
    </location>
</feature>
<dbReference type="InterPro" id="IPR030678">
    <property type="entry name" value="Peptide/Ni-bd"/>
</dbReference>
<dbReference type="Proteomes" id="UP001479606">
    <property type="component" value="Unassembled WGS sequence"/>
</dbReference>
<keyword evidence="2" id="KW-0813">Transport</keyword>
<evidence type="ECO:0000256" key="4">
    <source>
        <dbReference type="SAM" id="SignalP"/>
    </source>
</evidence>
<dbReference type="Gene3D" id="3.10.105.10">
    <property type="entry name" value="Dipeptide-binding Protein, Domain 3"/>
    <property type="match status" value="1"/>
</dbReference>
<evidence type="ECO:0000256" key="1">
    <source>
        <dbReference type="ARBA" id="ARBA00005695"/>
    </source>
</evidence>
<gene>
    <name evidence="6" type="ORF">AAFH49_12445</name>
</gene>
<keyword evidence="3 4" id="KW-0732">Signal</keyword>
<dbReference type="PANTHER" id="PTHR30290">
    <property type="entry name" value="PERIPLASMIC BINDING COMPONENT OF ABC TRANSPORTER"/>
    <property type="match status" value="1"/>
</dbReference>
<evidence type="ECO:0000256" key="3">
    <source>
        <dbReference type="ARBA" id="ARBA00022729"/>
    </source>
</evidence>
<proteinExistence type="inferred from homology"/>
<keyword evidence="7" id="KW-1185">Reference proteome</keyword>
<organism evidence="6 7">
    <name type="scientific">Hymenobacter segetis</name>
    <dbReference type="NCBI Taxonomy" id="2025509"/>
    <lineage>
        <taxon>Bacteria</taxon>
        <taxon>Pseudomonadati</taxon>
        <taxon>Bacteroidota</taxon>
        <taxon>Cytophagia</taxon>
        <taxon>Cytophagales</taxon>
        <taxon>Hymenobacteraceae</taxon>
        <taxon>Hymenobacter</taxon>
    </lineage>
</organism>
<protein>
    <submittedName>
        <fullName evidence="6">ABC transporter substrate-binding protein</fullName>
    </submittedName>
</protein>
<feature type="domain" description="Solute-binding protein family 5" evidence="5">
    <location>
        <begin position="77"/>
        <end position="485"/>
    </location>
</feature>
<dbReference type="PROSITE" id="PS51257">
    <property type="entry name" value="PROKAR_LIPOPROTEIN"/>
    <property type="match status" value="1"/>
</dbReference>